<dbReference type="Pfam" id="PF00386">
    <property type="entry name" value="C1q"/>
    <property type="match status" value="1"/>
</dbReference>
<evidence type="ECO:0000256" key="5">
    <source>
        <dbReference type="ARBA" id="ARBA00023119"/>
    </source>
</evidence>
<dbReference type="InterPro" id="IPR001073">
    <property type="entry name" value="C1q_dom"/>
</dbReference>
<dbReference type="PANTHER" id="PTHR15427:SF29">
    <property type="entry name" value="COMPLEMENT C1Q SUBCOMPONENT SUBUNIT C"/>
    <property type="match status" value="1"/>
</dbReference>
<accession>A0AAD5A2T8</accession>
<evidence type="ECO:0000256" key="6">
    <source>
        <dbReference type="SAM" id="MobiDB-lite"/>
    </source>
</evidence>
<feature type="non-terminal residue" evidence="9">
    <location>
        <position position="1"/>
    </location>
</feature>
<evidence type="ECO:0000256" key="1">
    <source>
        <dbReference type="ARBA" id="ARBA00004498"/>
    </source>
</evidence>
<dbReference type="AlphaFoldDB" id="A0AAD5A2T8"/>
<evidence type="ECO:0000313" key="9">
    <source>
        <dbReference type="EMBL" id="KAI5608706.1"/>
    </source>
</evidence>
<keyword evidence="4 7" id="KW-0732">Signal</keyword>
<feature type="chain" id="PRO_5041932185" evidence="7">
    <location>
        <begin position="24"/>
        <end position="239"/>
    </location>
</feature>
<dbReference type="InterPro" id="IPR008160">
    <property type="entry name" value="Collagen"/>
</dbReference>
<dbReference type="InterPro" id="IPR008983">
    <property type="entry name" value="Tumour_necrosis_fac-like_dom"/>
</dbReference>
<comment type="caution">
    <text evidence="9">The sequence shown here is derived from an EMBL/GenBank/DDBJ whole genome shotgun (WGS) entry which is preliminary data.</text>
</comment>
<name>A0AAD5A2T8_SILAS</name>
<dbReference type="GO" id="GO:0005581">
    <property type="term" value="C:collagen trimer"/>
    <property type="evidence" value="ECO:0007669"/>
    <property type="project" value="UniProtKB-KW"/>
</dbReference>
<feature type="domain" description="C1q" evidence="8">
    <location>
        <begin position="106"/>
        <end position="239"/>
    </location>
</feature>
<dbReference type="InterPro" id="IPR050392">
    <property type="entry name" value="Collagen/C1q_domain"/>
</dbReference>
<dbReference type="Proteomes" id="UP001205998">
    <property type="component" value="Unassembled WGS sequence"/>
</dbReference>
<feature type="region of interest" description="Disordered" evidence="6">
    <location>
        <begin position="69"/>
        <end position="107"/>
    </location>
</feature>
<protein>
    <submittedName>
        <fullName evidence="9">Complement C1q subcomponent subunit C</fullName>
    </submittedName>
</protein>
<evidence type="ECO:0000256" key="4">
    <source>
        <dbReference type="ARBA" id="ARBA00022729"/>
    </source>
</evidence>
<dbReference type="SUPFAM" id="SSF49842">
    <property type="entry name" value="TNF-like"/>
    <property type="match status" value="1"/>
</dbReference>
<gene>
    <name evidence="9" type="ORF">C0J50_12226</name>
</gene>
<dbReference type="Gene3D" id="2.60.120.40">
    <property type="match status" value="1"/>
</dbReference>
<feature type="region of interest" description="Disordered" evidence="6">
    <location>
        <begin position="27"/>
        <end position="55"/>
    </location>
</feature>
<keyword evidence="5" id="KW-0176">Collagen</keyword>
<keyword evidence="2" id="KW-0964">Secreted</keyword>
<evidence type="ECO:0000259" key="8">
    <source>
        <dbReference type="PROSITE" id="PS50871"/>
    </source>
</evidence>
<feature type="signal peptide" evidence="7">
    <location>
        <begin position="1"/>
        <end position="23"/>
    </location>
</feature>
<feature type="compositionally biased region" description="Basic and acidic residues" evidence="6">
    <location>
        <begin position="43"/>
        <end position="55"/>
    </location>
</feature>
<dbReference type="EMBL" id="MU581384">
    <property type="protein sequence ID" value="KAI5608706.1"/>
    <property type="molecule type" value="Genomic_DNA"/>
</dbReference>
<dbReference type="SMART" id="SM00110">
    <property type="entry name" value="C1Q"/>
    <property type="match status" value="1"/>
</dbReference>
<proteinExistence type="predicted"/>
<dbReference type="PANTHER" id="PTHR15427">
    <property type="entry name" value="EMILIN ELASTIN MICROFIBRIL INTERFACE-LOCATED PROTEIN ELASTIN MICROFIBRIL INTERFACER"/>
    <property type="match status" value="1"/>
</dbReference>
<reference evidence="9" key="1">
    <citation type="submission" date="2018-07" db="EMBL/GenBank/DDBJ databases">
        <title>Comparative genomics of catfishes provides insights into carnivory and benthic adaptation.</title>
        <authorList>
            <person name="Zhang Y."/>
            <person name="Wang D."/>
            <person name="Peng Z."/>
            <person name="Zheng S."/>
            <person name="Shao F."/>
            <person name="Tao W."/>
        </authorList>
    </citation>
    <scope>NUCLEOTIDE SEQUENCE</scope>
    <source>
        <strain evidence="9">Chongqing</strain>
    </source>
</reference>
<dbReference type="PRINTS" id="PR00007">
    <property type="entry name" value="COMPLEMNTC1Q"/>
</dbReference>
<organism evidence="9 10">
    <name type="scientific">Silurus asotus</name>
    <name type="common">Amur catfish</name>
    <name type="synonym">Parasilurus asotus</name>
    <dbReference type="NCBI Taxonomy" id="30991"/>
    <lineage>
        <taxon>Eukaryota</taxon>
        <taxon>Metazoa</taxon>
        <taxon>Chordata</taxon>
        <taxon>Craniata</taxon>
        <taxon>Vertebrata</taxon>
        <taxon>Euteleostomi</taxon>
        <taxon>Actinopterygii</taxon>
        <taxon>Neopterygii</taxon>
        <taxon>Teleostei</taxon>
        <taxon>Ostariophysi</taxon>
        <taxon>Siluriformes</taxon>
        <taxon>Siluridae</taxon>
        <taxon>Silurus</taxon>
    </lineage>
</organism>
<feature type="compositionally biased region" description="Pro residues" evidence="6">
    <location>
        <begin position="88"/>
        <end position="98"/>
    </location>
</feature>
<comment type="subcellular location">
    <subcellularLocation>
        <location evidence="1">Secreted</location>
        <location evidence="1">Extracellular space</location>
        <location evidence="1">Extracellular matrix</location>
    </subcellularLocation>
</comment>
<dbReference type="FunFam" id="2.60.120.40:FF:000001">
    <property type="entry name" value="Complement C1q B chain"/>
    <property type="match status" value="1"/>
</dbReference>
<dbReference type="Pfam" id="PF01391">
    <property type="entry name" value="Collagen"/>
    <property type="match status" value="1"/>
</dbReference>
<keyword evidence="10" id="KW-1185">Reference proteome</keyword>
<feature type="non-terminal residue" evidence="9">
    <location>
        <position position="239"/>
    </location>
</feature>
<evidence type="ECO:0000313" key="10">
    <source>
        <dbReference type="Proteomes" id="UP001205998"/>
    </source>
</evidence>
<evidence type="ECO:0000256" key="2">
    <source>
        <dbReference type="ARBA" id="ARBA00022525"/>
    </source>
</evidence>
<evidence type="ECO:0000256" key="3">
    <source>
        <dbReference type="ARBA" id="ARBA00022530"/>
    </source>
</evidence>
<sequence>IVMFNRRLIFVALLAAQLFSVSAQDTCRAGTPGLPGIPGIPGRDGRDGEKGEKGETGRTLYLVDKVIKGQKGDPGIKGSQGKIGSPGDPGPAGPPGPPGDKGDTSDSKLHSAFCVARETYEHPAPKTPIMFPKVITNVKNHFNVSEGKFVCQIPGTYYFVYHATSTKTLCVRLFVDGKAQYIFCDHIQAQYNLSSGGISVYLKHNSKVWLETTDSRVNGMYSAGDKGNSVFSGFLLYAH</sequence>
<dbReference type="PROSITE" id="PS50871">
    <property type="entry name" value="C1Q"/>
    <property type="match status" value="1"/>
</dbReference>
<keyword evidence="3" id="KW-0272">Extracellular matrix</keyword>
<evidence type="ECO:0000256" key="7">
    <source>
        <dbReference type="SAM" id="SignalP"/>
    </source>
</evidence>